<comment type="subcellular location">
    <subcellularLocation>
        <location evidence="1">Membrane</location>
        <topology evidence="1">Single-pass membrane protein</topology>
    </subcellularLocation>
</comment>
<evidence type="ECO:0000256" key="1">
    <source>
        <dbReference type="ARBA" id="ARBA00004167"/>
    </source>
</evidence>
<keyword evidence="3" id="KW-0732">Signal</keyword>
<proteinExistence type="predicted"/>
<reference evidence="8 9" key="1">
    <citation type="submission" date="2015-04" db="EMBL/GenBank/DDBJ databases">
        <title>Genome sequence of Ceratocystis platani, a major pathogen of plane trees.</title>
        <authorList>
            <person name="Belbahri L."/>
        </authorList>
    </citation>
    <scope>NUCLEOTIDE SEQUENCE [LARGE SCALE GENOMIC DNA]</scope>
    <source>
        <strain evidence="8 9">CFO</strain>
    </source>
</reference>
<evidence type="ECO:0000256" key="5">
    <source>
        <dbReference type="ARBA" id="ARBA00023136"/>
    </source>
</evidence>
<dbReference type="AlphaFoldDB" id="A0A0F8D9D2"/>
<evidence type="ECO:0000313" key="9">
    <source>
        <dbReference type="Proteomes" id="UP000034841"/>
    </source>
</evidence>
<dbReference type="OrthoDB" id="5985073at2759"/>
<feature type="domain" description="WSC" evidence="7">
    <location>
        <begin position="30"/>
        <end position="119"/>
    </location>
</feature>
<evidence type="ECO:0000256" key="3">
    <source>
        <dbReference type="ARBA" id="ARBA00022729"/>
    </source>
</evidence>
<evidence type="ECO:0000256" key="4">
    <source>
        <dbReference type="ARBA" id="ARBA00022989"/>
    </source>
</evidence>
<gene>
    <name evidence="8" type="ORF">CFO_g4904</name>
</gene>
<dbReference type="EMBL" id="LBBL01000335">
    <property type="protein sequence ID" value="KKF92744.1"/>
    <property type="molecule type" value="Genomic_DNA"/>
</dbReference>
<comment type="caution">
    <text evidence="8">The sequence shown here is derived from an EMBL/GenBank/DDBJ whole genome shotgun (WGS) entry which is preliminary data.</text>
</comment>
<sequence length="429" mass="46358">MRSIHVSVALSTFSFAAARSYHQLTNATSPFTYKGCYVQTNSSAPALDGPTETSNTAEVADCSDFCSGYQSFSIDADWTCSCRNKFDGTGPLQGSPTCSDDCSETDCREDGGISLYENNEYRSPVRYDDSSFPYIGCYKKTNSTDFIEESFSSPAMTATKCVDYCLGSGMYYYFAVENGTTCYCSSYLDPGAQVEEAQCNSQCGGDSGETCGGRSRMTMYGKPQSLAVVGEEPYYYQGCYPDNTTHHRLTAKHKQSEAMDLEACREACSEYPNFGVENGNECFCGRGESWRGDSVSNDYCSTPCAGHAGLACGGDRHLSIYSNSALRVLNPSDVNGYNRLSCWTNDDDDPSLSVRAATDPLMSLGLCQSSCADYEYFATLNGTQCLCGNSLSGGAALENQCNIHCGGDAGQWCGGVDHLYVYKKANLPA</sequence>
<dbReference type="PANTHER" id="PTHR24269:SF16">
    <property type="entry name" value="PROTEIN SLG1"/>
    <property type="match status" value="1"/>
</dbReference>
<name>A0A0F8D9D2_CERFI</name>
<evidence type="ECO:0000313" key="8">
    <source>
        <dbReference type="EMBL" id="KKF92744.1"/>
    </source>
</evidence>
<feature type="domain" description="WSC" evidence="7">
    <location>
        <begin position="233"/>
        <end position="324"/>
    </location>
</feature>
<dbReference type="Proteomes" id="UP000034841">
    <property type="component" value="Unassembled WGS sequence"/>
</dbReference>
<feature type="domain" description="WSC" evidence="7">
    <location>
        <begin position="336"/>
        <end position="425"/>
    </location>
</feature>
<feature type="domain" description="WSC" evidence="7">
    <location>
        <begin position="131"/>
        <end position="223"/>
    </location>
</feature>
<keyword evidence="5" id="KW-0472">Membrane</keyword>
<dbReference type="PROSITE" id="PS51212">
    <property type="entry name" value="WSC"/>
    <property type="match status" value="4"/>
</dbReference>
<keyword evidence="4" id="KW-1133">Transmembrane helix</keyword>
<organism evidence="8 9">
    <name type="scientific">Ceratocystis fimbriata f. sp. platani</name>
    <dbReference type="NCBI Taxonomy" id="88771"/>
    <lineage>
        <taxon>Eukaryota</taxon>
        <taxon>Fungi</taxon>
        <taxon>Dikarya</taxon>
        <taxon>Ascomycota</taxon>
        <taxon>Pezizomycotina</taxon>
        <taxon>Sordariomycetes</taxon>
        <taxon>Hypocreomycetidae</taxon>
        <taxon>Microascales</taxon>
        <taxon>Ceratocystidaceae</taxon>
        <taxon>Ceratocystis</taxon>
    </lineage>
</organism>
<keyword evidence="6" id="KW-0325">Glycoprotein</keyword>
<keyword evidence="9" id="KW-1185">Reference proteome</keyword>
<evidence type="ECO:0000256" key="2">
    <source>
        <dbReference type="ARBA" id="ARBA00022692"/>
    </source>
</evidence>
<evidence type="ECO:0000259" key="7">
    <source>
        <dbReference type="PROSITE" id="PS51212"/>
    </source>
</evidence>
<dbReference type="InterPro" id="IPR002889">
    <property type="entry name" value="WSC_carb-bd"/>
</dbReference>
<dbReference type="SMART" id="SM00321">
    <property type="entry name" value="WSC"/>
    <property type="match status" value="3"/>
</dbReference>
<protein>
    <submittedName>
        <fullName evidence="8">Putative fungistatic metabolite</fullName>
    </submittedName>
</protein>
<keyword evidence="2" id="KW-0812">Transmembrane</keyword>
<evidence type="ECO:0000256" key="6">
    <source>
        <dbReference type="ARBA" id="ARBA00023180"/>
    </source>
</evidence>
<dbReference type="GO" id="GO:0005886">
    <property type="term" value="C:plasma membrane"/>
    <property type="evidence" value="ECO:0007669"/>
    <property type="project" value="TreeGrafter"/>
</dbReference>
<dbReference type="Pfam" id="PF01822">
    <property type="entry name" value="WSC"/>
    <property type="match status" value="3"/>
</dbReference>
<accession>A0A0F8D9D2</accession>
<dbReference type="PANTHER" id="PTHR24269">
    <property type="entry name" value="KREMEN PROTEIN"/>
    <property type="match status" value="1"/>
</dbReference>
<dbReference type="InterPro" id="IPR051836">
    <property type="entry name" value="Kremen_rcpt"/>
</dbReference>